<evidence type="ECO:0000256" key="6">
    <source>
        <dbReference type="ARBA" id="ARBA00022842"/>
    </source>
</evidence>
<feature type="binding site" evidence="15">
    <location>
        <position position="120"/>
    </location>
    <ligand>
        <name>Mg(2+)</name>
        <dbReference type="ChEBI" id="CHEBI:18420"/>
    </ligand>
</feature>
<keyword evidence="10 15" id="KW-0100">Branched-chain amino acid biosynthesis</keyword>
<comment type="catalytic activity">
    <reaction evidence="11">
        <text>(2R)-2,3-dihydroxy-3-methylbutanoate = 3-methyl-2-oxobutanoate + H2O</text>
        <dbReference type="Rhea" id="RHEA:24809"/>
        <dbReference type="ChEBI" id="CHEBI:11851"/>
        <dbReference type="ChEBI" id="CHEBI:15377"/>
        <dbReference type="ChEBI" id="CHEBI:49072"/>
        <dbReference type="EC" id="4.2.1.9"/>
    </reaction>
    <physiologicalReaction direction="left-to-right" evidence="11">
        <dbReference type="Rhea" id="RHEA:24810"/>
    </physiologicalReaction>
</comment>
<keyword evidence="19" id="KW-1185">Reference proteome</keyword>
<evidence type="ECO:0000256" key="5">
    <source>
        <dbReference type="ARBA" id="ARBA00022723"/>
    </source>
</evidence>
<comment type="pathway">
    <text evidence="13 15">Amino-acid biosynthesis; L-isoleucine biosynthesis; L-isoleucine from 2-oxobutanoate: step 3/4.</text>
</comment>
<dbReference type="InterPro" id="IPR042096">
    <property type="entry name" value="Dihydro-acid_dehy_C"/>
</dbReference>
<dbReference type="GO" id="GO:0004160">
    <property type="term" value="F:dihydroxy-acid dehydratase activity"/>
    <property type="evidence" value="ECO:0007669"/>
    <property type="project" value="UniProtKB-UniRule"/>
</dbReference>
<keyword evidence="3 15" id="KW-0028">Amino-acid biosynthesis</keyword>
<dbReference type="PROSITE" id="PS00886">
    <property type="entry name" value="ILVD_EDD_1"/>
    <property type="match status" value="1"/>
</dbReference>
<dbReference type="GO" id="GO:0051537">
    <property type="term" value="F:2 iron, 2 sulfur cluster binding"/>
    <property type="evidence" value="ECO:0007669"/>
    <property type="project" value="UniProtKB-UniRule"/>
</dbReference>
<dbReference type="InterPro" id="IPR037237">
    <property type="entry name" value="IlvD/EDD_N"/>
</dbReference>
<evidence type="ECO:0000259" key="16">
    <source>
        <dbReference type="Pfam" id="PF00920"/>
    </source>
</evidence>
<keyword evidence="4 15" id="KW-0001">2Fe-2S</keyword>
<evidence type="ECO:0000259" key="17">
    <source>
        <dbReference type="Pfam" id="PF24877"/>
    </source>
</evidence>
<dbReference type="GO" id="GO:0009099">
    <property type="term" value="P:L-valine biosynthetic process"/>
    <property type="evidence" value="ECO:0007669"/>
    <property type="project" value="UniProtKB-UniRule"/>
</dbReference>
<keyword evidence="9 15" id="KW-0456">Lyase</keyword>
<dbReference type="FunFam" id="3.50.30.80:FF:000001">
    <property type="entry name" value="Dihydroxy-acid dehydratase"/>
    <property type="match status" value="1"/>
</dbReference>
<keyword evidence="7 15" id="KW-0408">Iron</keyword>
<dbReference type="GO" id="GO:0009097">
    <property type="term" value="P:isoleucine biosynthetic process"/>
    <property type="evidence" value="ECO:0007669"/>
    <property type="project" value="UniProtKB-UniRule"/>
</dbReference>
<dbReference type="GO" id="GO:0000287">
    <property type="term" value="F:magnesium ion binding"/>
    <property type="evidence" value="ECO:0007669"/>
    <property type="project" value="UniProtKB-UniRule"/>
</dbReference>
<dbReference type="EMBL" id="CP014265">
    <property type="protein sequence ID" value="AMK16250.1"/>
    <property type="molecule type" value="Genomic_DNA"/>
</dbReference>
<organism evidence="18 19">
    <name type="scientific">Methanobrevibacter olleyae</name>
    <dbReference type="NCBI Taxonomy" id="294671"/>
    <lineage>
        <taxon>Archaea</taxon>
        <taxon>Methanobacteriati</taxon>
        <taxon>Methanobacteriota</taxon>
        <taxon>Methanomada group</taxon>
        <taxon>Methanobacteria</taxon>
        <taxon>Methanobacteriales</taxon>
        <taxon>Methanobacteriaceae</taxon>
        <taxon>Methanobrevibacter</taxon>
    </lineage>
</organism>
<reference evidence="18 19" key="1">
    <citation type="journal article" date="2016" name="Genome Announc.">
        <title>Draft Genome Sequence of the Rumen Methanogen Methanobrevibacter olleyae YLM1.</title>
        <authorList>
            <person name="Kelly W.J."/>
            <person name="Li D."/>
            <person name="Lambie S.C."/>
            <person name="Cox F."/>
            <person name="Attwood G.T."/>
            <person name="Altermann E."/>
            <person name="Leahy S.C."/>
        </authorList>
    </citation>
    <scope>NUCLEOTIDE SEQUENCE [LARGE SCALE GENOMIC DNA]</scope>
    <source>
        <strain evidence="18 19">YLM1</strain>
    </source>
</reference>
<feature type="active site" description="Proton acceptor" evidence="15">
    <location>
        <position position="468"/>
    </location>
</feature>
<gene>
    <name evidence="15" type="primary">ilvD</name>
    <name evidence="18" type="ORF">YLM1_1695</name>
</gene>
<dbReference type="NCBIfam" id="TIGR00110">
    <property type="entry name" value="ilvD"/>
    <property type="match status" value="1"/>
</dbReference>
<dbReference type="SUPFAM" id="SSF143975">
    <property type="entry name" value="IlvD/EDD N-terminal domain-like"/>
    <property type="match status" value="1"/>
</dbReference>
<feature type="modified residue" description="N6-carboxylysine" evidence="15">
    <location>
        <position position="121"/>
    </location>
</feature>
<dbReference type="GeneID" id="28490008"/>
<comment type="subunit">
    <text evidence="15">Homodimer.</text>
</comment>
<feature type="domain" description="Dihydroxy-acid/6-phosphogluconate dehydratase N-terminal" evidence="16">
    <location>
        <begin position="31"/>
        <end position="349"/>
    </location>
</feature>
<evidence type="ECO:0000256" key="15">
    <source>
        <dbReference type="HAMAP-Rule" id="MF_00012"/>
    </source>
</evidence>
<evidence type="ECO:0000256" key="12">
    <source>
        <dbReference type="ARBA" id="ARBA00029436"/>
    </source>
</evidence>
<feature type="binding site" evidence="15">
    <location>
        <position position="78"/>
    </location>
    <ligand>
        <name>Mg(2+)</name>
        <dbReference type="ChEBI" id="CHEBI:18420"/>
    </ligand>
</feature>
<dbReference type="InterPro" id="IPR020558">
    <property type="entry name" value="DiOHA_6PGluconate_deHydtase_CS"/>
</dbReference>
<dbReference type="InterPro" id="IPR056740">
    <property type="entry name" value="ILV_EDD_C"/>
</dbReference>
<dbReference type="InterPro" id="IPR004404">
    <property type="entry name" value="DihydroxyA_deHydtase"/>
</dbReference>
<feature type="domain" description="Dihydroxy-acid/6-phosphogluconate dehydratase C-terminal" evidence="17">
    <location>
        <begin position="360"/>
        <end position="548"/>
    </location>
</feature>
<dbReference type="PANTHER" id="PTHR43661:SF3">
    <property type="entry name" value="D-XYLONATE DEHYDRATASE YAGF-RELATED"/>
    <property type="match status" value="1"/>
</dbReference>
<dbReference type="PROSITE" id="PS00887">
    <property type="entry name" value="ILVD_EDD_2"/>
    <property type="match status" value="1"/>
</dbReference>
<comment type="function">
    <text evidence="15">Functions in the biosynthesis of branched-chain amino acids. Catalyzes the dehydration of (2R,3R)-2,3-dihydroxy-3-methylpentanoate (2,3-dihydroxy-3-methylvalerate) into 2-oxo-3-methylpentanoate (2-oxo-3-methylvalerate) and of (2R)-2,3-dihydroxy-3-methylbutanoate (2,3-dihydroxyisovalerate) into 2-oxo-3-methylbutanoate (2-oxoisovalerate), the penultimate precursor to L-isoleucine and L-valine, respectively.</text>
</comment>
<evidence type="ECO:0000256" key="8">
    <source>
        <dbReference type="ARBA" id="ARBA00023014"/>
    </source>
</evidence>
<evidence type="ECO:0000256" key="4">
    <source>
        <dbReference type="ARBA" id="ARBA00022714"/>
    </source>
</evidence>
<dbReference type="UniPathway" id="UPA00049">
    <property type="reaction ID" value="UER00061"/>
</dbReference>
<name>A0A126R1I5_METOL</name>
<dbReference type="HAMAP" id="MF_00012">
    <property type="entry name" value="IlvD"/>
    <property type="match status" value="1"/>
</dbReference>
<dbReference type="Pfam" id="PF00920">
    <property type="entry name" value="ILVD_EDD_N"/>
    <property type="match status" value="1"/>
</dbReference>
<evidence type="ECO:0000313" key="18">
    <source>
        <dbReference type="EMBL" id="AMK16250.1"/>
    </source>
</evidence>
<dbReference type="RefSeq" id="WP_067148525.1">
    <property type="nucleotide sequence ID" value="NZ_CP014265.1"/>
</dbReference>
<evidence type="ECO:0000256" key="10">
    <source>
        <dbReference type="ARBA" id="ARBA00023304"/>
    </source>
</evidence>
<keyword evidence="5 15" id="KW-0479">Metal-binding</keyword>
<dbReference type="EC" id="4.2.1.9" evidence="14 15"/>
<evidence type="ECO:0000256" key="11">
    <source>
        <dbReference type="ARBA" id="ARBA00029304"/>
    </source>
</evidence>
<evidence type="ECO:0000256" key="14">
    <source>
        <dbReference type="ARBA" id="ARBA00029490"/>
    </source>
</evidence>
<comment type="catalytic activity">
    <reaction evidence="15">
        <text>(2R,3R)-2,3-dihydroxy-3-methylpentanoate = (S)-3-methyl-2-oxopentanoate + H2O</text>
        <dbReference type="Rhea" id="RHEA:27694"/>
        <dbReference type="ChEBI" id="CHEBI:15377"/>
        <dbReference type="ChEBI" id="CHEBI:35146"/>
        <dbReference type="ChEBI" id="CHEBI:49258"/>
        <dbReference type="EC" id="4.2.1.9"/>
    </reaction>
</comment>
<evidence type="ECO:0000256" key="3">
    <source>
        <dbReference type="ARBA" id="ARBA00022605"/>
    </source>
</evidence>
<sequence>MNSDNVKKGVQRAPHRSLLRACGLKDDDFDKPFIGIANSYTDIVPGHIHLRELVEYVKDGIREAGGIPFEFDTMAICDGIAMNHEGMKYSLASREIVVSTVESMTMGHCFDGLVLMPSCDKVVPGMLMAAARLDIPSIFVTGGPMAPGHFKGKNADLITVFEAVGELSSGKITEEELYELENCACPGAGSCSGLFTANTMACITETLGMSLPYCATTLALSDAKKDLAIATGKRIVEMVQEDLKPSDIMTQEAFENAIAMDMALGGSSNTALHIPAIAYELEEKGIHADLDLFDKISDKVAHITLLSPAGEDTMADLHEDGGIPAVLKTIESKLSTDVMTCTGKTLEENLKYAKVSGNGVIHSLEDPIHEAGGLTVLKGNLAPNGSIVKSAAVPEDLMQLKGPAKVYNSEEDAVEAIFNHELKEGDILVIRCEGPRGGPGMREMLNPTSAIMGMGIKNVGLITDGRFSGGTRGPCIGHVSPEAMSGGPIAALKDGDIIEIDITNGNLNVELSDEEIKERIENADLPEKKVKGWLNIYRRSVSSADEGAVLR</sequence>
<proteinExistence type="inferred from homology"/>
<accession>A0A126R1I5</accession>
<comment type="cofactor">
    <cofactor evidence="15">
        <name>[2Fe-2S] cluster</name>
        <dbReference type="ChEBI" id="CHEBI:190135"/>
    </cofactor>
    <text evidence="15">Binds 1 [2Fe-2S] cluster per subunit. This cluster acts as a Lewis acid cofactor.</text>
</comment>
<keyword evidence="8 15" id="KW-0411">Iron-sulfur</keyword>
<dbReference type="PATRIC" id="fig|294671.3.peg.1761"/>
<dbReference type="Pfam" id="PF24877">
    <property type="entry name" value="ILV_EDD_C"/>
    <property type="match status" value="1"/>
</dbReference>
<evidence type="ECO:0000256" key="9">
    <source>
        <dbReference type="ARBA" id="ARBA00023239"/>
    </source>
</evidence>
<comment type="caution">
    <text evidence="15">Lacks conserved residue(s) required for the propagation of feature annotation.</text>
</comment>
<dbReference type="STRING" id="294671.YLM1_1695"/>
<comment type="pathway">
    <text evidence="12 15">Amino-acid biosynthesis; L-valine biosynthesis; L-valine from pyruvate: step 3/4.</text>
</comment>
<reference evidence="19" key="2">
    <citation type="submission" date="2016-02" db="EMBL/GenBank/DDBJ databases">
        <title>The draft genome sequence of the rumen methanogen Methanobrevibacter olleyae YLM1.</title>
        <authorList>
            <consortium name="New Zealand Agricultural Greenhouse Gas Research Centre/Pastoral Greenhouse Gas Research Consortium"/>
            <person name="Kelly W.J."/>
            <person name="Li D."/>
            <person name="Lambie S.C."/>
            <person name="Attwood G.T."/>
            <person name="Altermann E."/>
            <person name="Leahy S.C."/>
        </authorList>
    </citation>
    <scope>NUCLEOTIDE SEQUENCE [LARGE SCALE GENOMIC DNA]</scope>
    <source>
        <strain evidence="19">YLM1</strain>
    </source>
</reference>
<feature type="binding site" evidence="15">
    <location>
        <position position="443"/>
    </location>
    <ligand>
        <name>Mg(2+)</name>
        <dbReference type="ChEBI" id="CHEBI:18420"/>
    </ligand>
</feature>
<dbReference type="InterPro" id="IPR000581">
    <property type="entry name" value="ILV_EDD_N"/>
</dbReference>
<dbReference type="Gene3D" id="3.50.30.80">
    <property type="entry name" value="IlvD/EDD C-terminal domain-like"/>
    <property type="match status" value="1"/>
</dbReference>
<evidence type="ECO:0000256" key="2">
    <source>
        <dbReference type="ARBA" id="ARBA00006486"/>
    </source>
</evidence>
<dbReference type="AlphaFoldDB" id="A0A126R1I5"/>
<dbReference type="KEGG" id="mol:YLM1_1695"/>
<evidence type="ECO:0000256" key="13">
    <source>
        <dbReference type="ARBA" id="ARBA00029437"/>
    </source>
</evidence>
<dbReference type="PANTHER" id="PTHR43661">
    <property type="entry name" value="D-XYLONATE DEHYDRATASE"/>
    <property type="match status" value="1"/>
</dbReference>
<evidence type="ECO:0000256" key="7">
    <source>
        <dbReference type="ARBA" id="ARBA00023004"/>
    </source>
</evidence>
<comment type="cofactor">
    <cofactor evidence="1 15">
        <name>Mg(2+)</name>
        <dbReference type="ChEBI" id="CHEBI:18420"/>
    </cofactor>
</comment>
<comment type="similarity">
    <text evidence="2 15">Belongs to the IlvD/Edd family.</text>
</comment>
<evidence type="ECO:0000256" key="1">
    <source>
        <dbReference type="ARBA" id="ARBA00001946"/>
    </source>
</evidence>
<dbReference type="Proteomes" id="UP000066376">
    <property type="component" value="Chromosome"/>
</dbReference>
<protein>
    <recommendedName>
        <fullName evidence="14 15">Dihydroxy-acid dehydratase</fullName>
        <shortName evidence="15">DAD</shortName>
        <ecNumber evidence="14 15">4.2.1.9</ecNumber>
    </recommendedName>
</protein>
<dbReference type="GO" id="GO:0005829">
    <property type="term" value="C:cytosol"/>
    <property type="evidence" value="ECO:0007669"/>
    <property type="project" value="TreeGrafter"/>
</dbReference>
<feature type="binding site" description="via carbamate group" evidence="15">
    <location>
        <position position="121"/>
    </location>
    <ligand>
        <name>Mg(2+)</name>
        <dbReference type="ChEBI" id="CHEBI:18420"/>
    </ligand>
</feature>
<keyword evidence="6 15" id="KW-0460">Magnesium</keyword>
<dbReference type="NCBIfam" id="NF002068">
    <property type="entry name" value="PRK00911.1"/>
    <property type="match status" value="1"/>
</dbReference>
<dbReference type="UniPathway" id="UPA00047">
    <property type="reaction ID" value="UER00057"/>
</dbReference>
<evidence type="ECO:0000313" key="19">
    <source>
        <dbReference type="Proteomes" id="UP000066376"/>
    </source>
</evidence>
<dbReference type="SUPFAM" id="SSF52016">
    <property type="entry name" value="LeuD/IlvD-like"/>
    <property type="match status" value="1"/>
</dbReference>